<evidence type="ECO:0000256" key="1">
    <source>
        <dbReference type="SAM" id="MobiDB-lite"/>
    </source>
</evidence>
<dbReference type="Proteomes" id="UP001054889">
    <property type="component" value="Unassembled WGS sequence"/>
</dbReference>
<evidence type="ECO:0000313" key="2">
    <source>
        <dbReference type="EMBL" id="GJN18106.1"/>
    </source>
</evidence>
<dbReference type="EMBL" id="BQKI01000073">
    <property type="protein sequence ID" value="GJN18106.1"/>
    <property type="molecule type" value="Genomic_DNA"/>
</dbReference>
<feature type="compositionally biased region" description="Low complexity" evidence="1">
    <location>
        <begin position="10"/>
        <end position="22"/>
    </location>
</feature>
<reference evidence="2" key="2">
    <citation type="submission" date="2021-12" db="EMBL/GenBank/DDBJ databases">
        <title>Resequencing data analysis of finger millet.</title>
        <authorList>
            <person name="Hatakeyama M."/>
            <person name="Aluri S."/>
            <person name="Balachadran M.T."/>
            <person name="Sivarajan S.R."/>
            <person name="Poveda L."/>
            <person name="Shimizu-Inatsugi R."/>
            <person name="Schlapbach R."/>
            <person name="Sreeman S.M."/>
            <person name="Shimizu K.K."/>
        </authorList>
    </citation>
    <scope>NUCLEOTIDE SEQUENCE</scope>
</reference>
<reference evidence="2" key="1">
    <citation type="journal article" date="2018" name="DNA Res.">
        <title>Multiple hybrid de novo genome assembly of finger millet, an orphan allotetraploid crop.</title>
        <authorList>
            <person name="Hatakeyama M."/>
            <person name="Aluri S."/>
            <person name="Balachadran M.T."/>
            <person name="Sivarajan S.R."/>
            <person name="Patrignani A."/>
            <person name="Gruter S."/>
            <person name="Poveda L."/>
            <person name="Shimizu-Inatsugi R."/>
            <person name="Baeten J."/>
            <person name="Francoijs K.J."/>
            <person name="Nataraja K.N."/>
            <person name="Reddy Y.A.N."/>
            <person name="Phadnis S."/>
            <person name="Ravikumar R.L."/>
            <person name="Schlapbach R."/>
            <person name="Sreeman S.M."/>
            <person name="Shimizu K.K."/>
        </authorList>
    </citation>
    <scope>NUCLEOTIDE SEQUENCE</scope>
</reference>
<gene>
    <name evidence="2" type="primary">gb05231</name>
    <name evidence="2" type="ORF">PR202_gb05231</name>
</gene>
<comment type="caution">
    <text evidence="2">The sequence shown here is derived from an EMBL/GenBank/DDBJ whole genome shotgun (WGS) entry which is preliminary data.</text>
</comment>
<feature type="region of interest" description="Disordered" evidence="1">
    <location>
        <begin position="1"/>
        <end position="46"/>
    </location>
</feature>
<name>A0AAV5E7E0_ELECO</name>
<dbReference type="AlphaFoldDB" id="A0AAV5E7E0"/>
<sequence length="105" mass="10888">MDIAPPPASPSSAVTPSSLPAPDLIPRQTAHSRPRPHPLTDGVPLPRTSSLAAAPFFIKSDDLRSCLPSSSSPTTSVVASLQHRALAFLHLADSSFGLPSSGGRR</sequence>
<proteinExistence type="predicted"/>
<organism evidence="2 3">
    <name type="scientific">Eleusine coracana subsp. coracana</name>
    <dbReference type="NCBI Taxonomy" id="191504"/>
    <lineage>
        <taxon>Eukaryota</taxon>
        <taxon>Viridiplantae</taxon>
        <taxon>Streptophyta</taxon>
        <taxon>Embryophyta</taxon>
        <taxon>Tracheophyta</taxon>
        <taxon>Spermatophyta</taxon>
        <taxon>Magnoliopsida</taxon>
        <taxon>Liliopsida</taxon>
        <taxon>Poales</taxon>
        <taxon>Poaceae</taxon>
        <taxon>PACMAD clade</taxon>
        <taxon>Chloridoideae</taxon>
        <taxon>Cynodonteae</taxon>
        <taxon>Eleusininae</taxon>
        <taxon>Eleusine</taxon>
    </lineage>
</organism>
<keyword evidence="3" id="KW-1185">Reference proteome</keyword>
<protein>
    <submittedName>
        <fullName evidence="2">Uncharacterized protein</fullName>
    </submittedName>
</protein>
<accession>A0AAV5E7E0</accession>
<evidence type="ECO:0000313" key="3">
    <source>
        <dbReference type="Proteomes" id="UP001054889"/>
    </source>
</evidence>